<name>A0A1W6LCN2_9BURK</name>
<dbReference type="RefSeq" id="WP_085752289.1">
    <property type="nucleotide sequence ID" value="NZ_BSPR01000006.1"/>
</dbReference>
<accession>A0A1W6LCN2</accession>
<reference evidence="1 2" key="1">
    <citation type="submission" date="2016-04" db="EMBL/GenBank/DDBJ databases">
        <title>Complete genome sequence of natural rubber-degrading, novel Gram-negative bacterium, Rhizobacter gummiphilus strain NS21.</title>
        <authorList>
            <person name="Tabata M."/>
            <person name="Kasai D."/>
            <person name="Fukuda M."/>
        </authorList>
    </citation>
    <scope>NUCLEOTIDE SEQUENCE [LARGE SCALE GENOMIC DNA]</scope>
    <source>
        <strain evidence="1 2">NS21</strain>
    </source>
</reference>
<evidence type="ECO:0000313" key="1">
    <source>
        <dbReference type="EMBL" id="ARN21993.1"/>
    </source>
</evidence>
<dbReference type="EMBL" id="CP015118">
    <property type="protein sequence ID" value="ARN21993.1"/>
    <property type="molecule type" value="Genomic_DNA"/>
</dbReference>
<gene>
    <name evidence="1" type="ORF">A4W93_19990</name>
</gene>
<keyword evidence="2" id="KW-1185">Reference proteome</keyword>
<proteinExistence type="predicted"/>
<sequence>MTSRTPHLDLAVTWADEELQELRVSAASERFSGEISLYASPDELRDVADRLRNFLNGRSERRDFLLGQEDFAGFGTVRLDLYRKLFAETATLEVTLRANPGERQVHAETCLLRLSPAVADVERFEAELRRIAQRQGTRARLGA</sequence>
<dbReference type="KEGG" id="rgu:A4W93_19990"/>
<protein>
    <submittedName>
        <fullName evidence="1">Uncharacterized protein</fullName>
    </submittedName>
</protein>
<organism evidence="1 2">
    <name type="scientific">Piscinibacter gummiphilus</name>
    <dbReference type="NCBI Taxonomy" id="946333"/>
    <lineage>
        <taxon>Bacteria</taxon>
        <taxon>Pseudomonadati</taxon>
        <taxon>Pseudomonadota</taxon>
        <taxon>Betaproteobacteria</taxon>
        <taxon>Burkholderiales</taxon>
        <taxon>Sphaerotilaceae</taxon>
        <taxon>Piscinibacter</taxon>
    </lineage>
</organism>
<dbReference type="Proteomes" id="UP000193427">
    <property type="component" value="Chromosome"/>
</dbReference>
<dbReference type="OrthoDB" id="9915625at2"/>
<evidence type="ECO:0000313" key="2">
    <source>
        <dbReference type="Proteomes" id="UP000193427"/>
    </source>
</evidence>
<dbReference type="AlphaFoldDB" id="A0A1W6LCN2"/>